<dbReference type="EMBL" id="WWHY01000001">
    <property type="protein sequence ID" value="MYR32208.1"/>
    <property type="molecule type" value="Genomic_DNA"/>
</dbReference>
<evidence type="ECO:0000313" key="13">
    <source>
        <dbReference type="EMBL" id="MYR32208.1"/>
    </source>
</evidence>
<evidence type="ECO:0000256" key="6">
    <source>
        <dbReference type="ARBA" id="ARBA00022777"/>
    </source>
</evidence>
<dbReference type="CDD" id="cd16917">
    <property type="entry name" value="HATPase_UhpB-NarQ-NarX-like"/>
    <property type="match status" value="1"/>
</dbReference>
<evidence type="ECO:0000256" key="7">
    <source>
        <dbReference type="ARBA" id="ARBA00022840"/>
    </source>
</evidence>
<evidence type="ECO:0000259" key="12">
    <source>
        <dbReference type="Pfam" id="PF23539"/>
    </source>
</evidence>
<dbReference type="GO" id="GO:0016020">
    <property type="term" value="C:membrane"/>
    <property type="evidence" value="ECO:0007669"/>
    <property type="project" value="InterPro"/>
</dbReference>
<evidence type="ECO:0000256" key="8">
    <source>
        <dbReference type="ARBA" id="ARBA00023012"/>
    </source>
</evidence>
<dbReference type="GO" id="GO:0000155">
    <property type="term" value="F:phosphorelay sensor kinase activity"/>
    <property type="evidence" value="ECO:0007669"/>
    <property type="project" value="InterPro"/>
</dbReference>
<evidence type="ECO:0000256" key="3">
    <source>
        <dbReference type="ARBA" id="ARBA00022553"/>
    </source>
</evidence>
<keyword evidence="5" id="KW-0547">Nucleotide-binding</keyword>
<keyword evidence="9" id="KW-1133">Transmembrane helix</keyword>
<dbReference type="InterPro" id="IPR003594">
    <property type="entry name" value="HATPase_dom"/>
</dbReference>
<dbReference type="InterPro" id="IPR050482">
    <property type="entry name" value="Sensor_HK_TwoCompSys"/>
</dbReference>
<feature type="transmembrane region" description="Helical" evidence="9">
    <location>
        <begin position="167"/>
        <end position="190"/>
    </location>
</feature>
<keyword evidence="6 13" id="KW-0418">Kinase</keyword>
<dbReference type="PANTHER" id="PTHR24421">
    <property type="entry name" value="NITRATE/NITRITE SENSOR PROTEIN NARX-RELATED"/>
    <property type="match status" value="1"/>
</dbReference>
<comment type="caution">
    <text evidence="13">The sequence shown here is derived from an EMBL/GenBank/DDBJ whole genome shotgun (WGS) entry which is preliminary data.</text>
</comment>
<dbReference type="Gene3D" id="1.20.5.1930">
    <property type="match status" value="1"/>
</dbReference>
<dbReference type="InterPro" id="IPR036890">
    <property type="entry name" value="HATPase_C_sf"/>
</dbReference>
<feature type="domain" description="Signal transduction histidine kinase subgroup 3 dimerisation and phosphoacceptor" evidence="11">
    <location>
        <begin position="223"/>
        <end position="287"/>
    </location>
</feature>
<accession>A0A7K2IQG7</accession>
<keyword evidence="3" id="KW-0597">Phosphoprotein</keyword>
<proteinExistence type="predicted"/>
<dbReference type="PANTHER" id="PTHR24421:SF10">
    <property type="entry name" value="NITRATE_NITRITE SENSOR PROTEIN NARQ"/>
    <property type="match status" value="1"/>
</dbReference>
<comment type="catalytic activity">
    <reaction evidence="1">
        <text>ATP + protein L-histidine = ADP + protein N-phospho-L-histidine.</text>
        <dbReference type="EC" id="2.7.13.3"/>
    </reaction>
</comment>
<evidence type="ECO:0000256" key="9">
    <source>
        <dbReference type="SAM" id="Phobius"/>
    </source>
</evidence>
<dbReference type="Pfam" id="PF02518">
    <property type="entry name" value="HATPase_c"/>
    <property type="match status" value="1"/>
</dbReference>
<keyword evidence="8" id="KW-0902">Two-component regulatory system</keyword>
<keyword evidence="9" id="KW-0472">Membrane</keyword>
<dbReference type="InterPro" id="IPR055558">
    <property type="entry name" value="DUF7134"/>
</dbReference>
<evidence type="ECO:0000259" key="10">
    <source>
        <dbReference type="Pfam" id="PF02518"/>
    </source>
</evidence>
<dbReference type="Pfam" id="PF07730">
    <property type="entry name" value="HisKA_3"/>
    <property type="match status" value="1"/>
</dbReference>
<organism evidence="13 14">
    <name type="scientific">Nocardiopsis alba</name>
    <dbReference type="NCBI Taxonomy" id="53437"/>
    <lineage>
        <taxon>Bacteria</taxon>
        <taxon>Bacillati</taxon>
        <taxon>Actinomycetota</taxon>
        <taxon>Actinomycetes</taxon>
        <taxon>Streptosporangiales</taxon>
        <taxon>Nocardiopsidaceae</taxon>
        <taxon>Nocardiopsis</taxon>
    </lineage>
</organism>
<feature type="transmembrane region" description="Helical" evidence="9">
    <location>
        <begin position="45"/>
        <end position="67"/>
    </location>
</feature>
<keyword evidence="4" id="KW-0808">Transferase</keyword>
<feature type="transmembrane region" description="Helical" evidence="9">
    <location>
        <begin position="74"/>
        <end position="93"/>
    </location>
</feature>
<keyword evidence="9" id="KW-0812">Transmembrane</keyword>
<keyword evidence="7" id="KW-0067">ATP-binding</keyword>
<dbReference type="EC" id="2.7.13.3" evidence="2"/>
<feature type="domain" description="DUF7134" evidence="12">
    <location>
        <begin position="39"/>
        <end position="195"/>
    </location>
</feature>
<reference evidence="13 14" key="1">
    <citation type="journal article" date="2019" name="Nat. Commun.">
        <title>The antimicrobial potential of Streptomyces from insect microbiomes.</title>
        <authorList>
            <person name="Chevrette M.G."/>
            <person name="Carlson C.M."/>
            <person name="Ortega H.E."/>
            <person name="Thomas C."/>
            <person name="Ananiev G.E."/>
            <person name="Barns K.J."/>
            <person name="Book A.J."/>
            <person name="Cagnazzo J."/>
            <person name="Carlos C."/>
            <person name="Flanigan W."/>
            <person name="Grubbs K.J."/>
            <person name="Horn H.A."/>
            <person name="Hoffmann F.M."/>
            <person name="Klassen J.L."/>
            <person name="Knack J.J."/>
            <person name="Lewin G.R."/>
            <person name="McDonald B.R."/>
            <person name="Muller L."/>
            <person name="Melo W.G.P."/>
            <person name="Pinto-Tomas A.A."/>
            <person name="Schmitz A."/>
            <person name="Wendt-Pienkowski E."/>
            <person name="Wildman S."/>
            <person name="Zhao M."/>
            <person name="Zhang F."/>
            <person name="Bugni T.S."/>
            <person name="Andes D.R."/>
            <person name="Pupo M.T."/>
            <person name="Currie C.R."/>
        </authorList>
    </citation>
    <scope>NUCLEOTIDE SEQUENCE [LARGE SCALE GENOMIC DNA]</scope>
    <source>
        <strain evidence="13 14">SID5840</strain>
    </source>
</reference>
<evidence type="ECO:0000256" key="5">
    <source>
        <dbReference type="ARBA" id="ARBA00022741"/>
    </source>
</evidence>
<sequence length="429" mass="46259">MVVAVDLVPGHEAGPVVPSVAWGGMPVPSSRPFPDRASSWARRHVFAVDALWALLWFVLSMSLWPFSSETPVDALLHIALSLACCAALSVRRIRPWTALTALAVLLLIQVLWSGMFTVLSVVCVLVCAYTSRTELGPAGRRVVLALLLAGTAWAFLFVPGLSPVEDLGARFTSVVAGWSTTLLFALLGTVRRRRREEVDRLVEHARLLEEGRERELRLAALDERTRIAREMHDVLAHSLSVVVAQADGGRYAARTSPERAVTALETIGRVGRESSRELHRLLGVLRVEDDPAPSPVPGLDDLPSLIDDHRSSGLDVRLVDVPPPGEVAAPPASVSLTVYRIVQESLANALKHAGAVSARVDLDRSPGRIVVTVTDRPGPEGRKGEDGASGHGLIGMRERVALHGGSLEVGEDPATGLWRVRAIVPWEDA</sequence>
<evidence type="ECO:0000313" key="14">
    <source>
        <dbReference type="Proteomes" id="UP000467124"/>
    </source>
</evidence>
<feature type="transmembrane region" description="Helical" evidence="9">
    <location>
        <begin position="142"/>
        <end position="161"/>
    </location>
</feature>
<dbReference type="InterPro" id="IPR011712">
    <property type="entry name" value="Sig_transdc_His_kin_sub3_dim/P"/>
</dbReference>
<dbReference type="Gene3D" id="3.30.565.10">
    <property type="entry name" value="Histidine kinase-like ATPase, C-terminal domain"/>
    <property type="match status" value="1"/>
</dbReference>
<evidence type="ECO:0000256" key="4">
    <source>
        <dbReference type="ARBA" id="ARBA00022679"/>
    </source>
</evidence>
<feature type="transmembrane region" description="Helical" evidence="9">
    <location>
        <begin position="99"/>
        <end position="130"/>
    </location>
</feature>
<evidence type="ECO:0000256" key="1">
    <source>
        <dbReference type="ARBA" id="ARBA00000085"/>
    </source>
</evidence>
<evidence type="ECO:0000259" key="11">
    <source>
        <dbReference type="Pfam" id="PF07730"/>
    </source>
</evidence>
<dbReference type="GO" id="GO:0005524">
    <property type="term" value="F:ATP binding"/>
    <property type="evidence" value="ECO:0007669"/>
    <property type="project" value="UniProtKB-KW"/>
</dbReference>
<evidence type="ECO:0000256" key="2">
    <source>
        <dbReference type="ARBA" id="ARBA00012438"/>
    </source>
</evidence>
<dbReference type="GO" id="GO:0046983">
    <property type="term" value="F:protein dimerization activity"/>
    <property type="evidence" value="ECO:0007669"/>
    <property type="project" value="InterPro"/>
</dbReference>
<name>A0A7K2IQG7_9ACTN</name>
<dbReference type="Proteomes" id="UP000467124">
    <property type="component" value="Unassembled WGS sequence"/>
</dbReference>
<gene>
    <name evidence="13" type="ORF">GTW20_07980</name>
</gene>
<dbReference type="AlphaFoldDB" id="A0A7K2IQG7"/>
<dbReference type="SUPFAM" id="SSF55874">
    <property type="entry name" value="ATPase domain of HSP90 chaperone/DNA topoisomerase II/histidine kinase"/>
    <property type="match status" value="1"/>
</dbReference>
<protein>
    <recommendedName>
        <fullName evidence="2">histidine kinase</fullName>
        <ecNumber evidence="2">2.7.13.3</ecNumber>
    </recommendedName>
</protein>
<feature type="domain" description="Histidine kinase/HSP90-like ATPase" evidence="10">
    <location>
        <begin position="336"/>
        <end position="416"/>
    </location>
</feature>
<dbReference type="Pfam" id="PF23539">
    <property type="entry name" value="DUF7134"/>
    <property type="match status" value="1"/>
</dbReference>